<dbReference type="EMBL" id="MEVA01000016">
    <property type="protein sequence ID" value="OGC47190.1"/>
    <property type="molecule type" value="Genomic_DNA"/>
</dbReference>
<sequence>MSEILELPGSSLIARQFKEMLEKIVLPTIGRNSLSSIWAELYQHGTHPLIYQVGGNWEVWGNKDNNGNSQLLAHMILVASGCAVVSKEMGIDARDVTLAGMVHDGHKRMDIEVGSDEGHTASYKRLIDLFGAQVAQIAEYSGHTSMHNVVAELAMPGRDWGKLLFFLIDGIAVHDGFQPVSAKCDYLDSVAAEGKKYQYNSDGIKEWGHPFFTFQRYLSETIQAMVAHKLGVFTAD</sequence>
<dbReference type="Proteomes" id="UP000176608">
    <property type="component" value="Unassembled WGS sequence"/>
</dbReference>
<reference evidence="1 2" key="1">
    <citation type="journal article" date="2016" name="Nat. Commun.">
        <title>Thousands of microbial genomes shed light on interconnected biogeochemical processes in an aquifer system.</title>
        <authorList>
            <person name="Anantharaman K."/>
            <person name="Brown C.T."/>
            <person name="Hug L.A."/>
            <person name="Sharon I."/>
            <person name="Castelle C.J."/>
            <person name="Probst A.J."/>
            <person name="Thomas B.C."/>
            <person name="Singh A."/>
            <person name="Wilkins M.J."/>
            <person name="Karaoz U."/>
            <person name="Brodie E.L."/>
            <person name="Williams K.H."/>
            <person name="Hubbard S.S."/>
            <person name="Banfield J.F."/>
        </authorList>
    </citation>
    <scope>NUCLEOTIDE SEQUENCE [LARGE SCALE GENOMIC DNA]</scope>
</reference>
<evidence type="ECO:0000313" key="2">
    <source>
        <dbReference type="Proteomes" id="UP000176608"/>
    </source>
</evidence>
<dbReference type="AlphaFoldDB" id="A0A1F4UQW6"/>
<protein>
    <recommendedName>
        <fullName evidence="3">HD domain-containing protein</fullName>
    </recommendedName>
</protein>
<name>A0A1F4UQW6_UNCKA</name>
<evidence type="ECO:0000313" key="1">
    <source>
        <dbReference type="EMBL" id="OGC47190.1"/>
    </source>
</evidence>
<comment type="caution">
    <text evidence="1">The sequence shown here is derived from an EMBL/GenBank/DDBJ whole genome shotgun (WGS) entry which is preliminary data.</text>
</comment>
<proteinExistence type="predicted"/>
<organism evidence="1 2">
    <name type="scientific">candidate division WWE3 bacterium RIFCSPHIGHO2_01_FULL_42_13</name>
    <dbReference type="NCBI Taxonomy" id="1802617"/>
    <lineage>
        <taxon>Bacteria</taxon>
        <taxon>Katanobacteria</taxon>
    </lineage>
</organism>
<dbReference type="STRING" id="1802617.A2886_00905"/>
<gene>
    <name evidence="1" type="ORF">A2886_00905</name>
</gene>
<accession>A0A1F4UQW6</accession>
<evidence type="ECO:0008006" key="3">
    <source>
        <dbReference type="Google" id="ProtNLM"/>
    </source>
</evidence>